<name>A0A1Y6H5X2_9XANT</name>
<evidence type="ECO:0000313" key="5">
    <source>
        <dbReference type="Proteomes" id="UP000195953"/>
    </source>
</evidence>
<keyword evidence="4" id="KW-1185">Reference proteome</keyword>
<reference evidence="2 4" key="1">
    <citation type="submission" date="2017-05" db="EMBL/GenBank/DDBJ databases">
        <authorList>
            <person name="Blom J."/>
        </authorList>
    </citation>
    <scope>NUCLEOTIDE SEQUENCE [LARGE SCALE GENOMIC DNA]</scope>
    <source>
        <strain evidence="2">PD885</strain>
    </source>
</reference>
<dbReference type="EMBL" id="LT853885">
    <property type="protein sequence ID" value="SMR02791.1"/>
    <property type="molecule type" value="Genomic_DNA"/>
</dbReference>
<feature type="domain" description="Transposase IS4-like" evidence="1">
    <location>
        <begin position="1"/>
        <end position="44"/>
    </location>
</feature>
<reference evidence="3 5" key="2">
    <citation type="submission" date="2017-05" db="EMBL/GenBank/DDBJ databases">
        <authorList>
            <person name="Song R."/>
            <person name="Chenine A.L."/>
            <person name="Ruprecht R.M."/>
        </authorList>
    </citation>
    <scope>NUCLEOTIDE SEQUENCE [LARGE SCALE GENOMIC DNA]</scope>
    <source>
        <strain evidence="3">PD5205</strain>
    </source>
</reference>
<sequence>MFIGVDEFSSLVHHVRCTAANVGDVTVTHALLHGKQDSVFGDSGDSGAHKRL</sequence>
<dbReference type="GO" id="GO:0004803">
    <property type="term" value="F:transposase activity"/>
    <property type="evidence" value="ECO:0007669"/>
    <property type="project" value="InterPro"/>
</dbReference>
<evidence type="ECO:0000259" key="1">
    <source>
        <dbReference type="Pfam" id="PF01609"/>
    </source>
</evidence>
<dbReference type="InterPro" id="IPR002559">
    <property type="entry name" value="Transposase_11"/>
</dbReference>
<dbReference type="Proteomes" id="UP000195877">
    <property type="component" value="Chromosome 1"/>
</dbReference>
<proteinExistence type="predicted"/>
<dbReference type="Pfam" id="PF01609">
    <property type="entry name" value="DDE_Tnp_1"/>
    <property type="match status" value="1"/>
</dbReference>
<gene>
    <name evidence="3" type="ORF">PD5205_01482</name>
    <name evidence="2" type="ORF">PD885_01507</name>
</gene>
<dbReference type="AlphaFoldDB" id="A0A1Y6H5X2"/>
<protein>
    <submittedName>
        <fullName evidence="3">Transposase</fullName>
    </submittedName>
</protein>
<evidence type="ECO:0000313" key="4">
    <source>
        <dbReference type="Proteomes" id="UP000195877"/>
    </source>
</evidence>
<dbReference type="GO" id="GO:0006313">
    <property type="term" value="P:DNA transposition"/>
    <property type="evidence" value="ECO:0007669"/>
    <property type="project" value="InterPro"/>
</dbReference>
<evidence type="ECO:0000313" key="2">
    <source>
        <dbReference type="EMBL" id="SMQ98757.1"/>
    </source>
</evidence>
<dbReference type="Proteomes" id="UP000195953">
    <property type="component" value="Chromosome 1"/>
</dbReference>
<dbReference type="EMBL" id="LT853882">
    <property type="protein sequence ID" value="SMQ98757.1"/>
    <property type="molecule type" value="Genomic_DNA"/>
</dbReference>
<evidence type="ECO:0000313" key="3">
    <source>
        <dbReference type="EMBL" id="SMR02791.1"/>
    </source>
</evidence>
<organism evidence="3 5">
    <name type="scientific">Xanthomonas fragariae</name>
    <dbReference type="NCBI Taxonomy" id="48664"/>
    <lineage>
        <taxon>Bacteria</taxon>
        <taxon>Pseudomonadati</taxon>
        <taxon>Pseudomonadota</taxon>
        <taxon>Gammaproteobacteria</taxon>
        <taxon>Lysobacterales</taxon>
        <taxon>Lysobacteraceae</taxon>
        <taxon>Xanthomonas</taxon>
    </lineage>
</organism>
<accession>A0A1Y6H5X2</accession>
<dbReference type="eggNOG" id="COG3039">
    <property type="taxonomic scope" value="Bacteria"/>
</dbReference>
<dbReference type="GO" id="GO:0003677">
    <property type="term" value="F:DNA binding"/>
    <property type="evidence" value="ECO:0007669"/>
    <property type="project" value="InterPro"/>
</dbReference>